<evidence type="ECO:0000259" key="9">
    <source>
        <dbReference type="PROSITE" id="PS51379"/>
    </source>
</evidence>
<sequence>MKAPPFRARAAAALSDDTLQEALARAHGGFVRKRNAAIEAFPEFEALREAGRAIKAHTLSYLDFYLERYEANVLARGGRVHWARTALEACDIITGICQEADAKRVIKGKSMVGEEISLNRALEAAGLAVTETDLGEYIIQLAGETPSHIIAPAVHKTRDQVARLFRAHHPRYGLPSEERPTIPDLVNEARRVLREKFLNADAGITGANFLVAETGSNILVTNEGNGDLTSTLPRVHIVLSGIEKVVPTLADATTLLRLLGRSATGQEMASYTTLFTGPRRPADTDGPEEYHVVLMDNGRSEILGTPYREILHCIRCGACLNYCPVYGAIGGHAYGWVYPGPMGAVLTPLLLGPGKAPDLPQACTLNGRCETVCPLKIPLPDLIRRLRGDAWERKETPRMARWFARGWAFFAKRPRYYAGLTALGARVLGALGGRRGRIRSAPFLGRWTGSRDLPAPPTETFQAQWRRHEQQHRREEP</sequence>
<evidence type="ECO:0000256" key="3">
    <source>
        <dbReference type="ARBA" id="ARBA00022723"/>
    </source>
</evidence>
<dbReference type="InterPro" id="IPR037171">
    <property type="entry name" value="NagB/RpiA_transferase-like"/>
</dbReference>
<dbReference type="InterPro" id="IPR017896">
    <property type="entry name" value="4Fe4S_Fe-S-bd"/>
</dbReference>
<evidence type="ECO:0000256" key="1">
    <source>
        <dbReference type="ARBA" id="ARBA00022448"/>
    </source>
</evidence>
<dbReference type="EMBL" id="CAADFI010000288">
    <property type="protein sequence ID" value="VFK02568.1"/>
    <property type="molecule type" value="Genomic_DNA"/>
</dbReference>
<dbReference type="AlphaFoldDB" id="A0A450VGC0"/>
<evidence type="ECO:0000256" key="7">
    <source>
        <dbReference type="ARBA" id="ARBA00023014"/>
    </source>
</evidence>
<reference evidence="11" key="1">
    <citation type="submission" date="2019-02" db="EMBL/GenBank/DDBJ databases">
        <authorList>
            <person name="Gruber-Vodicka R. H."/>
            <person name="Seah K. B. B."/>
        </authorList>
    </citation>
    <scope>NUCLEOTIDE SEQUENCE</scope>
    <source>
        <strain evidence="12">BECK_SA2B12</strain>
        <strain evidence="11">BECK_SA2B15</strain>
        <strain evidence="10">BECK_SA2B20</strain>
    </source>
</reference>
<accession>A0A450VGC0</accession>
<dbReference type="PROSITE" id="PS00198">
    <property type="entry name" value="4FE4S_FER_1"/>
    <property type="match status" value="1"/>
</dbReference>
<keyword evidence="3" id="KW-0479">Metal-binding</keyword>
<dbReference type="SUPFAM" id="SSF100950">
    <property type="entry name" value="NagB/RpiA/CoA transferase-like"/>
    <property type="match status" value="1"/>
</dbReference>
<dbReference type="InterPro" id="IPR024185">
    <property type="entry name" value="FTHF_cligase-like_sf"/>
</dbReference>
<dbReference type="InterPro" id="IPR004452">
    <property type="entry name" value="LutB/LldF"/>
</dbReference>
<evidence type="ECO:0000256" key="8">
    <source>
        <dbReference type="SAM" id="MobiDB-lite"/>
    </source>
</evidence>
<dbReference type="GO" id="GO:0006089">
    <property type="term" value="P:lactate metabolic process"/>
    <property type="evidence" value="ECO:0007669"/>
    <property type="project" value="InterPro"/>
</dbReference>
<evidence type="ECO:0000256" key="5">
    <source>
        <dbReference type="ARBA" id="ARBA00022982"/>
    </source>
</evidence>
<dbReference type="InterPro" id="IPR009051">
    <property type="entry name" value="Helical_ferredxn"/>
</dbReference>
<dbReference type="PANTHER" id="PTHR47153:SF2">
    <property type="entry name" value="LACTATE UTILIZATION PROTEIN B"/>
    <property type="match status" value="1"/>
</dbReference>
<dbReference type="GO" id="GO:0046872">
    <property type="term" value="F:metal ion binding"/>
    <property type="evidence" value="ECO:0007669"/>
    <property type="project" value="UniProtKB-KW"/>
</dbReference>
<dbReference type="PROSITE" id="PS51379">
    <property type="entry name" value="4FE4S_FER_2"/>
    <property type="match status" value="1"/>
</dbReference>
<keyword evidence="1" id="KW-0813">Transport</keyword>
<dbReference type="EMBL" id="CAADFG010000357">
    <property type="protein sequence ID" value="VFK03834.1"/>
    <property type="molecule type" value="Genomic_DNA"/>
</dbReference>
<keyword evidence="5" id="KW-0249">Electron transport</keyword>
<dbReference type="PANTHER" id="PTHR47153">
    <property type="entry name" value="LACTATE UTILIZATION PROTEIN B"/>
    <property type="match status" value="1"/>
</dbReference>
<dbReference type="Pfam" id="PF13183">
    <property type="entry name" value="Fer4_8"/>
    <property type="match status" value="1"/>
</dbReference>
<evidence type="ECO:0000313" key="12">
    <source>
        <dbReference type="EMBL" id="VFK06552.1"/>
    </source>
</evidence>
<evidence type="ECO:0000256" key="6">
    <source>
        <dbReference type="ARBA" id="ARBA00023004"/>
    </source>
</evidence>
<dbReference type="GO" id="GO:0051539">
    <property type="term" value="F:4 iron, 4 sulfur cluster binding"/>
    <property type="evidence" value="ECO:0007669"/>
    <property type="project" value="UniProtKB-KW"/>
</dbReference>
<dbReference type="NCBIfam" id="TIGR00273">
    <property type="entry name" value="LutB/LldF family L-lactate oxidation iron-sulfur protein"/>
    <property type="match status" value="1"/>
</dbReference>
<dbReference type="SUPFAM" id="SSF46548">
    <property type="entry name" value="alpha-helical ferredoxin"/>
    <property type="match status" value="1"/>
</dbReference>
<gene>
    <name evidence="11" type="ORF">BECKH772A_GA0070896_103572</name>
    <name evidence="10" type="ORF">BECKH772B_GA0070898_102883</name>
    <name evidence="12" type="ORF">BECKH772C_GA0070978_103552</name>
</gene>
<proteinExistence type="predicted"/>
<organism evidence="11">
    <name type="scientific">Candidatus Kentrum eta</name>
    <dbReference type="NCBI Taxonomy" id="2126337"/>
    <lineage>
        <taxon>Bacteria</taxon>
        <taxon>Pseudomonadati</taxon>
        <taxon>Pseudomonadota</taxon>
        <taxon>Gammaproteobacteria</taxon>
        <taxon>Candidatus Kentrum</taxon>
    </lineage>
</organism>
<protein>
    <submittedName>
        <fullName evidence="11">L-lactate dehydrogenase complex protein LldF</fullName>
    </submittedName>
</protein>
<keyword evidence="7" id="KW-0411">Iron-sulfur</keyword>
<dbReference type="InterPro" id="IPR017900">
    <property type="entry name" value="4Fe4S_Fe_S_CS"/>
</dbReference>
<feature type="compositionally biased region" description="Basic and acidic residues" evidence="8">
    <location>
        <begin position="466"/>
        <end position="477"/>
    </location>
</feature>
<evidence type="ECO:0000313" key="11">
    <source>
        <dbReference type="EMBL" id="VFK03834.1"/>
    </source>
</evidence>
<dbReference type="Gene3D" id="1.10.1060.10">
    <property type="entry name" value="Alpha-helical ferredoxin"/>
    <property type="match status" value="1"/>
</dbReference>
<name>A0A450VGC0_9GAMM</name>
<keyword evidence="4" id="KW-0677">Repeat</keyword>
<dbReference type="Pfam" id="PF02589">
    <property type="entry name" value="LUD_dom"/>
    <property type="match status" value="1"/>
</dbReference>
<evidence type="ECO:0000313" key="10">
    <source>
        <dbReference type="EMBL" id="VFK02568.1"/>
    </source>
</evidence>
<keyword evidence="2" id="KW-0004">4Fe-4S</keyword>
<dbReference type="InterPro" id="IPR003741">
    <property type="entry name" value="LUD_dom"/>
</dbReference>
<feature type="domain" description="4Fe-4S ferredoxin-type" evidence="9">
    <location>
        <begin position="304"/>
        <end position="334"/>
    </location>
</feature>
<dbReference type="EMBL" id="CAADFJ010000355">
    <property type="protein sequence ID" value="VFK06552.1"/>
    <property type="molecule type" value="Genomic_DNA"/>
</dbReference>
<keyword evidence="6" id="KW-0408">Iron</keyword>
<dbReference type="Gene3D" id="3.40.50.10420">
    <property type="entry name" value="NagB/RpiA/CoA transferase-like"/>
    <property type="match status" value="1"/>
</dbReference>
<evidence type="ECO:0000256" key="4">
    <source>
        <dbReference type="ARBA" id="ARBA00022737"/>
    </source>
</evidence>
<evidence type="ECO:0000256" key="2">
    <source>
        <dbReference type="ARBA" id="ARBA00022485"/>
    </source>
</evidence>
<feature type="region of interest" description="Disordered" evidence="8">
    <location>
        <begin position="449"/>
        <end position="477"/>
    </location>
</feature>